<dbReference type="EMBL" id="GG698923">
    <property type="protein sequence ID" value="EEU37150.1"/>
    <property type="molecule type" value="Genomic_DNA"/>
</dbReference>
<evidence type="ECO:0000313" key="2">
    <source>
        <dbReference type="Proteomes" id="UP000005206"/>
    </source>
</evidence>
<dbReference type="HOGENOM" id="CLU_1741039_0_0_1"/>
<dbReference type="VEuPathDB" id="FungiDB:NECHADRAFT_78322"/>
<dbReference type="RefSeq" id="XP_003042863.1">
    <property type="nucleotide sequence ID" value="XM_003042817.1"/>
</dbReference>
<dbReference type="KEGG" id="nhe:NECHADRAFT_78322"/>
<name>C7ZFH2_FUSV7</name>
<keyword evidence="2" id="KW-1185">Reference proteome</keyword>
<sequence>MSHNPRTTGDDESDTYSELNRAAVLLKEAEDFEALKLPPVATRSGAPEEALWRVLEFLRVTTFGLNRDLSHPDSTVVLSGKTRSDYPEGERQKELVFKAGMLLWTCSMVRDLIVELSEIYVPGKDLSSIGEIIALLKKHIPVLEKDAKRF</sequence>
<gene>
    <name evidence="1" type="ORF">NECHADRAFT_78322</name>
</gene>
<dbReference type="AlphaFoldDB" id="C7ZFH2"/>
<dbReference type="InParanoid" id="C7ZFH2"/>
<proteinExistence type="predicted"/>
<organism evidence="1 2">
    <name type="scientific">Fusarium vanettenii (strain ATCC MYA-4622 / CBS 123669 / FGSC 9596 / NRRL 45880 / 77-13-4)</name>
    <name type="common">Fusarium solani subsp. pisi</name>
    <dbReference type="NCBI Taxonomy" id="660122"/>
    <lineage>
        <taxon>Eukaryota</taxon>
        <taxon>Fungi</taxon>
        <taxon>Dikarya</taxon>
        <taxon>Ascomycota</taxon>
        <taxon>Pezizomycotina</taxon>
        <taxon>Sordariomycetes</taxon>
        <taxon>Hypocreomycetidae</taxon>
        <taxon>Hypocreales</taxon>
        <taxon>Nectriaceae</taxon>
        <taxon>Fusarium</taxon>
        <taxon>Fusarium solani species complex</taxon>
        <taxon>Fusarium vanettenii</taxon>
    </lineage>
</organism>
<evidence type="ECO:0000313" key="1">
    <source>
        <dbReference type="EMBL" id="EEU37150.1"/>
    </source>
</evidence>
<dbReference type="OrthoDB" id="5101140at2759"/>
<protein>
    <submittedName>
        <fullName evidence="1">Uncharacterized protein</fullName>
    </submittedName>
</protein>
<reference evidence="1 2" key="1">
    <citation type="journal article" date="2009" name="PLoS Genet.">
        <title>The genome of Nectria haematococca: contribution of supernumerary chromosomes to gene expansion.</title>
        <authorList>
            <person name="Coleman J.J."/>
            <person name="Rounsley S.D."/>
            <person name="Rodriguez-Carres M."/>
            <person name="Kuo A."/>
            <person name="Wasmann C.C."/>
            <person name="Grimwood J."/>
            <person name="Schmutz J."/>
            <person name="Taga M."/>
            <person name="White G.J."/>
            <person name="Zhou S."/>
            <person name="Schwartz D.C."/>
            <person name="Freitag M."/>
            <person name="Ma L.J."/>
            <person name="Danchin E.G."/>
            <person name="Henrissat B."/>
            <person name="Coutinho P.M."/>
            <person name="Nelson D.R."/>
            <person name="Straney D."/>
            <person name="Napoli C.A."/>
            <person name="Barker B.M."/>
            <person name="Gribskov M."/>
            <person name="Rep M."/>
            <person name="Kroken S."/>
            <person name="Molnar I."/>
            <person name="Rensing C."/>
            <person name="Kennell J.C."/>
            <person name="Zamora J."/>
            <person name="Farman M.L."/>
            <person name="Selker E.U."/>
            <person name="Salamov A."/>
            <person name="Shapiro H."/>
            <person name="Pangilinan J."/>
            <person name="Lindquist E."/>
            <person name="Lamers C."/>
            <person name="Grigoriev I.V."/>
            <person name="Geiser D.M."/>
            <person name="Covert S.F."/>
            <person name="Temporini E."/>
            <person name="Vanetten H.D."/>
        </authorList>
    </citation>
    <scope>NUCLEOTIDE SEQUENCE [LARGE SCALE GENOMIC DNA]</scope>
    <source>
        <strain evidence="2">ATCC MYA-4622 / CBS 123669 / FGSC 9596 / NRRL 45880 / 77-13-4</strain>
    </source>
</reference>
<accession>C7ZFH2</accession>
<dbReference type="GeneID" id="9665140"/>
<dbReference type="Proteomes" id="UP000005206">
    <property type="component" value="Chromosome 3"/>
</dbReference>